<feature type="region of interest" description="Disordered" evidence="8">
    <location>
        <begin position="1445"/>
        <end position="1487"/>
    </location>
</feature>
<feature type="region of interest" description="Disordered" evidence="8">
    <location>
        <begin position="2591"/>
        <end position="2743"/>
    </location>
</feature>
<feature type="compositionally biased region" description="Low complexity" evidence="8">
    <location>
        <begin position="2980"/>
        <end position="2991"/>
    </location>
</feature>
<feature type="compositionally biased region" description="Polar residues" evidence="8">
    <location>
        <begin position="2131"/>
        <end position="2143"/>
    </location>
</feature>
<feature type="compositionally biased region" description="Polar residues" evidence="8">
    <location>
        <begin position="2846"/>
        <end position="2856"/>
    </location>
</feature>
<feature type="compositionally biased region" description="Basic residues" evidence="8">
    <location>
        <begin position="2351"/>
        <end position="2363"/>
    </location>
</feature>
<evidence type="ECO:0000256" key="8">
    <source>
        <dbReference type="SAM" id="MobiDB-lite"/>
    </source>
</evidence>
<keyword evidence="11" id="KW-1185">Reference proteome</keyword>
<evidence type="ECO:0000256" key="5">
    <source>
        <dbReference type="ARBA" id="ARBA00022833"/>
    </source>
</evidence>
<feature type="region of interest" description="Disordered" evidence="8">
    <location>
        <begin position="1939"/>
        <end position="1958"/>
    </location>
</feature>
<feature type="compositionally biased region" description="Acidic residues" evidence="8">
    <location>
        <begin position="1204"/>
        <end position="1214"/>
    </location>
</feature>
<keyword evidence="6" id="KW-0539">Nucleus</keyword>
<feature type="region of interest" description="Disordered" evidence="8">
    <location>
        <begin position="955"/>
        <end position="994"/>
    </location>
</feature>
<feature type="compositionally biased region" description="Basic residues" evidence="8">
    <location>
        <begin position="2104"/>
        <end position="2125"/>
    </location>
</feature>
<feature type="region of interest" description="Disordered" evidence="8">
    <location>
        <begin position="1781"/>
        <end position="1857"/>
    </location>
</feature>
<feature type="region of interest" description="Disordered" evidence="8">
    <location>
        <begin position="1"/>
        <end position="92"/>
    </location>
</feature>
<dbReference type="Gene3D" id="3.30.160.60">
    <property type="entry name" value="Classic Zinc Finger"/>
    <property type="match status" value="1"/>
</dbReference>
<feature type="compositionally biased region" description="Low complexity" evidence="8">
    <location>
        <begin position="3000"/>
        <end position="3026"/>
    </location>
</feature>
<keyword evidence="2" id="KW-0479">Metal-binding</keyword>
<feature type="domain" description="C2H2-type" evidence="9">
    <location>
        <begin position="618"/>
        <end position="648"/>
    </location>
</feature>
<feature type="compositionally biased region" description="Polar residues" evidence="8">
    <location>
        <begin position="2633"/>
        <end position="2642"/>
    </location>
</feature>
<dbReference type="InterPro" id="IPR050888">
    <property type="entry name" value="ZnF_C2H2-type_TF"/>
</dbReference>
<dbReference type="PROSITE" id="PS50157">
    <property type="entry name" value="ZINC_FINGER_C2H2_2"/>
    <property type="match status" value="5"/>
</dbReference>
<keyword evidence="5" id="KW-0862">Zinc</keyword>
<protein>
    <submittedName>
        <fullName evidence="10">ZnF_C2H2</fullName>
    </submittedName>
</protein>
<evidence type="ECO:0000256" key="3">
    <source>
        <dbReference type="ARBA" id="ARBA00022737"/>
    </source>
</evidence>
<feature type="region of interest" description="Disordered" evidence="8">
    <location>
        <begin position="3340"/>
        <end position="3451"/>
    </location>
</feature>
<reference evidence="10 11" key="1">
    <citation type="submission" date="2023-09" db="EMBL/GenBank/DDBJ databases">
        <title>Nesidiocoris tenuis whole genome shotgun sequence.</title>
        <authorList>
            <person name="Shibata T."/>
            <person name="Shimoda M."/>
            <person name="Kobayashi T."/>
            <person name="Uehara T."/>
        </authorList>
    </citation>
    <scope>NUCLEOTIDE SEQUENCE [LARGE SCALE GENOMIC DNA]</scope>
    <source>
        <strain evidence="10 11">Japan</strain>
    </source>
</reference>
<feature type="compositionally biased region" description="Low complexity" evidence="8">
    <location>
        <begin position="39"/>
        <end position="57"/>
    </location>
</feature>
<feature type="compositionally biased region" description="Acidic residues" evidence="8">
    <location>
        <begin position="2033"/>
        <end position="2051"/>
    </location>
</feature>
<evidence type="ECO:0000259" key="9">
    <source>
        <dbReference type="PROSITE" id="PS50157"/>
    </source>
</evidence>
<feature type="region of interest" description="Disordered" evidence="8">
    <location>
        <begin position="2023"/>
        <end position="2056"/>
    </location>
</feature>
<feature type="region of interest" description="Disordered" evidence="8">
    <location>
        <begin position="2793"/>
        <end position="2894"/>
    </location>
</feature>
<feature type="region of interest" description="Disordered" evidence="8">
    <location>
        <begin position="3290"/>
        <end position="3309"/>
    </location>
</feature>
<feature type="compositionally biased region" description="Basic and acidic residues" evidence="8">
    <location>
        <begin position="2258"/>
        <end position="2290"/>
    </location>
</feature>
<feature type="region of interest" description="Disordered" evidence="8">
    <location>
        <begin position="2216"/>
        <end position="2564"/>
    </location>
</feature>
<feature type="region of interest" description="Disordered" evidence="8">
    <location>
        <begin position="1732"/>
        <end position="1768"/>
    </location>
</feature>
<feature type="compositionally biased region" description="Polar residues" evidence="8">
    <location>
        <begin position="3343"/>
        <end position="3363"/>
    </location>
</feature>
<organism evidence="10 11">
    <name type="scientific">Nesidiocoris tenuis</name>
    <dbReference type="NCBI Taxonomy" id="355587"/>
    <lineage>
        <taxon>Eukaryota</taxon>
        <taxon>Metazoa</taxon>
        <taxon>Ecdysozoa</taxon>
        <taxon>Arthropoda</taxon>
        <taxon>Hexapoda</taxon>
        <taxon>Insecta</taxon>
        <taxon>Pterygota</taxon>
        <taxon>Neoptera</taxon>
        <taxon>Paraneoptera</taxon>
        <taxon>Hemiptera</taxon>
        <taxon>Heteroptera</taxon>
        <taxon>Panheteroptera</taxon>
        <taxon>Cimicomorpha</taxon>
        <taxon>Miridae</taxon>
        <taxon>Dicyphina</taxon>
        <taxon>Nesidiocoris</taxon>
    </lineage>
</organism>
<feature type="compositionally biased region" description="Basic residues" evidence="8">
    <location>
        <begin position="1453"/>
        <end position="1470"/>
    </location>
</feature>
<sequence>MAGPRGTLRSPTGEGNTGAFNGRSCPVGLSLSSPSNPLDAARLPSPSDSPSDARPPSFLAKGDTSLGKRQMAGGKMSSPKGRLKNQPTQTSTVSLSAFPPALAVPNAAFPPPVSRPSAVLPSEDVRGAAKRKRALRNSLVQTVQLSMTSNEVKKPAEEPRNLMCAPPKMSSVGQQTTPIVRQLMLPLASSGQPTVVALGQQTNVPPVPKVSVNTPLAAQRLMSISSVGPQNPILSGQRVHAQPNQMKADSFSLASVRNGSGGAVAVATSLDIPKSSPVTDPGVIDRLKRLGTVIEVEDDLLKGSTLTAKTTSTLTLKSVSNSASKSTVVEKNAPIAAPQPSALKMLETMTIDPPQSPVVSALDDRPLFLGKDISVFAKKKTSSFHQAFSKTPLSIIPVGGSQSPDASCLPKTLDSPIKIQNASLPSVPAPLTISKALPIKLPSESLKNLVPIVTMTPRMVPVKPSVERTEKKIAEPDAVCFPVAENSDSLMEPPLPFLEPVVVLDEEESPLVDGKFVFKHNSTITDVFSCDICSAAFHQLPMLRKHYYRLHVARQFISEKDLETYHIDIEEKGNENNFIYRCHTCRQCLPTKDELKSHLTDHPPVADLNKPIKSLQVYRCNKCSAHFKWRKALNKHKKSCKVAIFPKPLDTPVAKATQVSAAPQPLETVLPVETPLALEAPQPLGAAPSLPKTPEVPSVKVDERINPVTELALRQVIDTRATKSTGSVPQIQHKSVRKTRQSVAMAVHSPPHIPQSEEPFLNRTPKMSSSETQTYPSVQQIRSVFEQNVAPLNTLVLEKTDGPSAADATLEKSDPSKATQAVDELLSISAQVEETLASLIGDKKSDKKDSLKEISGKNDTVCKQLDVLTSAGLVKAARVEESIEESPKSLEVPTVQTATDESETKDAVSLGADRIETAIDAKVPDAPECSQPILTTNNIGIPQALGLSKTEAVPSAVAEPMETSAGSPAQKSVVAPLEEPSKEAETPVELPPPATLSLPTFAQEVADPKKLHHCLYCNETFSNGHRKRNHTLSTHPFLRKNHRCVFCVDSPKETYQNLTTLFSHLLSIHHTVYFGCQSCKERYHSLDELKEHLQKRHNPDDAELKEINSRTTEVNEEQSTFTCNACTRIFLFKKCFTSHKCDPEKEKEKESARIPKLRKVKVADRLDRIEKPVRVDPEQMFFSQVAFNVRDNLLHFLDGKLPNDDDSDDLEEEDPKIPERNTLNFSDGFPPSSYQLIPEPEPYSRVKAQWEKYNFPKNYDGRCGLTSYIKDMSYLDLSTQLIMRRNLQRLQGAEVTSPATSNDVPSVLELERLATRRAESFGINPGPDSDGMTLGELSGEWVRDRLYVCSVCFWKTTCFWTMEDHKYEAHPQVHCPQHNLVSDQQALADIIFKRIVPTSTDADTPERPQLRASSITRVACTKCGRDGFTSRADLHVHVLDCAGEPIPRWTPSPRKKRWSKKQRRQRRGLKRNIPSTPHRPVKVRTKPGDTDTIQKMIANLPAKRSTRRVIEADLKTRSQSSPQNGPLLLPNNRLVLPPSSMHASKYAKNTQKGGSPKAKDMILAPPSVPKPTDHIDTSAERGDLLSSLRMMPVSTPVEELLKPKQIFDKVIVQKVFGRQMEELGHSCKGCGQAADSRNALRKHRKVCAYYRECGPHAEHQCKTCGRHYESLVALIEHNCDDMPKLEVEDDASLEDPGQIPMLSLEARKMVVRTHSNASISLNVSENVTNLQRERSHSLGDIPKQFRTGQRRSARLHNSVSGSTEMVNLDQENAELRLDTTNERTHEPSLEDSLSMQVDDSKAEHGKHESLADMSTVKTEGNDLRLPTLSASGAEDSASGEKSSTVLPKPKKRVRRRARLTHKKRIKQVKIGALAKAAVKLVTEMNPPIDAPSAEIPRPDKIPEENKGEIPKLEAINESSASIGDWETVEVIEPAGTKAASTKISHKKEAMPAKQKAKSNAGKIVARGGIVSESVKPKKSRIQGGMLNELMADLVSYLDEAINVNMTVYEVYCEWEKEIKAEEQDALKKSDTPNIEEDTPNIEEDTPNIEEDTPGKKPNIDLLAITIDAVARGEAGSFHAAEEVQISRDIKTEGAEPKEEIVHSSLKKKPVVKKGKGKKKSVKPKGAKASDETSSLSNNDKTCSPSPPSDMPSEIESCTLITQMAESEVDVPDVKIEPQEDSDDFYNSQRRSKKSTMANELRQLFEIQSKSSELLRNLSDIGSQSETDSELNEKRRRNTRSSLKTIEYPVDSTKSLGNETEKETPSKGKEALADKSDQIIDKSKDDDDDHAKHQKSKKSPPSQSKIDESLRAKRPSVAEEIDPGTFYVKKADASGDLSLKEPEVSGKLEASKKKKPAGKRKGKCSKKETAEEQSQLVEPVLDLSEDTAASPVDRKPNDSPTADIEDSAKPVDQKPKNRPYGNKLLSGRLPSASKYAALLQRKPAIEPAEDEATRKRKLTKETPAKVLPAARRKTRSNSSGKPEAAAEAGNDPYDYNDEDEIVPFQEPRYKPYSPPKQPTIPALPSKRRIRRKEDSPDTTTIVVRAEVHPEPAPKKRTMPSDINPPIEASLVNELKRKSPLHEIRQVNRYVDAPDAKKPKITFDSIDPVDDESSPPTLVSEVTTNDTKDEVEPSTKLSTQTLATAKTAIPSKSHTRLQKPPSPLSEPPKLVDESKVHLDLVDTDSTTRSVDPAEPFDSEPPALEPTGEFDFLSKNTSGEDTTGTTTPADTETDTDSLKSVKAGQRKKLKDLKLKKKKQLLRMKALRNKKKKELKKSLVTAGKVVKMSGSSWEVSELSSDVNPIQSSTPACPPASASAADYPSSELWEPPLAPPVPTPSVHHQLLPLHQLTSGEGSTVPASLARPATPLVPQQQSGSAPAERIERSVSSDSAAPNANIGSILDTVNKLLGDSESNFSHLPPDYSLADLQKAMGASDAEMAVLQQLGEASTCLQEFDDRSSASQSYYGDTDEWGPMIMDLDNQPAQQPVVSSSVVEPPPPAQPSTPNSQSSTTSLPSETSSGSSIGSSAARPSLRDDIFGLVRNCKSLRERPKYSSTSLLDAHQNKEVVCPTCSTYFMGFPALQVHVNKVHGNSQHDPAQVTGLQQNRRAVLESGTSSSRLVCFECQQILPSHLMYRHLEADHDLDPSNITKCSTVTGEQHAGPVGGERLKSKMSSALGDLLDKAVTNLLTSKTKPEPSPSGLSSTAMELLGRLVAVRRRDNPRVNLKDLSFNKLKLDLKDDTWQRPQAARPYLCTICGQRFALASSRNKHEALAHRSYIPQGQVPIQEEYFNDDDWRDAPSPTGSTVDDDGGSVLKPTCSDCGLSFGNVSELMKHRVDDHTPLRRLSTTSESANCSAAVTSSTTAKNGGVPKKIAQSKRSHSLDNSNVLSSGELEDSNSNASTDGSTTTTSGAKRGKTSRGGKNPSKSVKSKAQLALKQLMNDTPGECSSSDAI</sequence>
<dbReference type="Proteomes" id="UP001307889">
    <property type="component" value="Chromosome 14"/>
</dbReference>
<feature type="compositionally biased region" description="Basic and acidic residues" evidence="8">
    <location>
        <begin position="2088"/>
        <end position="2101"/>
    </location>
</feature>
<feature type="compositionally biased region" description="Polar residues" evidence="8">
    <location>
        <begin position="2612"/>
        <end position="2623"/>
    </location>
</feature>
<evidence type="ECO:0000256" key="2">
    <source>
        <dbReference type="ARBA" id="ARBA00022723"/>
    </source>
</evidence>
<feature type="compositionally biased region" description="Basic and acidic residues" evidence="8">
    <location>
        <begin position="2667"/>
        <end position="2678"/>
    </location>
</feature>
<gene>
    <name evidence="10" type="ORF">NTJ_15120</name>
</gene>
<feature type="compositionally biased region" description="Basic and acidic residues" evidence="8">
    <location>
        <begin position="2328"/>
        <end position="2350"/>
    </location>
</feature>
<dbReference type="PANTHER" id="PTHR24406">
    <property type="entry name" value="TRANSCRIPTIONAL REPRESSOR CTCFL-RELATED"/>
    <property type="match status" value="1"/>
</dbReference>
<feature type="domain" description="C2H2-type" evidence="9">
    <location>
        <begin position="3249"/>
        <end position="3277"/>
    </location>
</feature>
<feature type="region of interest" description="Disordered" evidence="8">
    <location>
        <begin position="1201"/>
        <end position="1230"/>
    </location>
</feature>
<proteinExistence type="predicted"/>
<dbReference type="PROSITE" id="PS00028">
    <property type="entry name" value="ZINC_FINGER_C2H2_1"/>
    <property type="match status" value="7"/>
</dbReference>
<comment type="subcellular location">
    <subcellularLocation>
        <location evidence="1">Nucleus</location>
    </subcellularLocation>
</comment>
<feature type="compositionally biased region" description="Low complexity" evidence="8">
    <location>
        <begin position="2714"/>
        <end position="2727"/>
    </location>
</feature>
<feature type="region of interest" description="Disordered" evidence="8">
    <location>
        <begin position="2088"/>
        <end position="2196"/>
    </location>
</feature>
<dbReference type="InterPro" id="IPR013087">
    <property type="entry name" value="Znf_C2H2_type"/>
</dbReference>
<evidence type="ECO:0000313" key="10">
    <source>
        <dbReference type="EMBL" id="BET02302.1"/>
    </source>
</evidence>
<feature type="region of interest" description="Disordered" evidence="8">
    <location>
        <begin position="748"/>
        <end position="770"/>
    </location>
</feature>
<feature type="compositionally biased region" description="Polar residues" evidence="8">
    <location>
        <begin position="2216"/>
        <end position="2225"/>
    </location>
</feature>
<feature type="domain" description="C2H2-type" evidence="9">
    <location>
        <begin position="528"/>
        <end position="556"/>
    </location>
</feature>
<evidence type="ECO:0000313" key="11">
    <source>
        <dbReference type="Proteomes" id="UP001307889"/>
    </source>
</evidence>
<feature type="domain" description="C2H2-type" evidence="9">
    <location>
        <begin position="1074"/>
        <end position="1102"/>
    </location>
</feature>
<feature type="compositionally biased region" description="Low complexity" evidence="8">
    <location>
        <begin position="3394"/>
        <end position="3410"/>
    </location>
</feature>
<feature type="compositionally biased region" description="Polar residues" evidence="8">
    <location>
        <begin position="1755"/>
        <end position="1765"/>
    </location>
</feature>
<feature type="compositionally biased region" description="Basic residues" evidence="8">
    <location>
        <begin position="1848"/>
        <end position="1857"/>
    </location>
</feature>
<name>A0ABN7BGM8_9HEMI</name>
<evidence type="ECO:0000256" key="6">
    <source>
        <dbReference type="ARBA" id="ARBA00023242"/>
    </source>
</evidence>
<dbReference type="EMBL" id="AP028922">
    <property type="protein sequence ID" value="BET02302.1"/>
    <property type="molecule type" value="Genomic_DNA"/>
</dbReference>
<feature type="region of interest" description="Disordered" evidence="8">
    <location>
        <begin position="2951"/>
        <end position="3026"/>
    </location>
</feature>
<keyword evidence="3" id="KW-0677">Repeat</keyword>
<evidence type="ECO:0000256" key="7">
    <source>
        <dbReference type="PROSITE-ProRule" id="PRU00042"/>
    </source>
</evidence>
<evidence type="ECO:0000256" key="1">
    <source>
        <dbReference type="ARBA" id="ARBA00004123"/>
    </source>
</evidence>
<feature type="compositionally biased region" description="Polar residues" evidence="8">
    <location>
        <begin position="2885"/>
        <end position="2894"/>
    </location>
</feature>
<feature type="domain" description="C2H2-type" evidence="9">
    <location>
        <begin position="3314"/>
        <end position="3342"/>
    </location>
</feature>
<evidence type="ECO:0000256" key="4">
    <source>
        <dbReference type="ARBA" id="ARBA00022771"/>
    </source>
</evidence>
<feature type="compositionally biased region" description="Low complexity" evidence="8">
    <location>
        <begin position="1829"/>
        <end position="1847"/>
    </location>
</feature>
<keyword evidence="4 7" id="KW-0863">Zinc-finger</keyword>
<feature type="region of interest" description="Disordered" evidence="8">
    <location>
        <begin position="885"/>
        <end position="905"/>
    </location>
</feature>
<feature type="compositionally biased region" description="Low complexity" evidence="8">
    <location>
        <begin position="2803"/>
        <end position="2821"/>
    </location>
</feature>
<accession>A0ABN7BGM8</accession>
<feature type="compositionally biased region" description="Basic and acidic residues" evidence="8">
    <location>
        <begin position="1798"/>
        <end position="1810"/>
    </location>
</feature>
<dbReference type="SMART" id="SM00355">
    <property type="entry name" value="ZnF_C2H2"/>
    <property type="match status" value="13"/>
</dbReference>
<feature type="compositionally biased region" description="Basic and acidic residues" evidence="8">
    <location>
        <begin position="2405"/>
        <end position="2414"/>
    </location>
</feature>